<dbReference type="PANTHER" id="PTHR43336">
    <property type="entry name" value="OXYGEN SENSOR HISTIDINE KINASE RESPONSE REGULATOR DEVS/DOSS"/>
    <property type="match status" value="1"/>
</dbReference>
<feature type="transmembrane region" description="Helical" evidence="6">
    <location>
        <begin position="541"/>
        <end position="567"/>
    </location>
</feature>
<dbReference type="GO" id="GO:0035556">
    <property type="term" value="P:intracellular signal transduction"/>
    <property type="evidence" value="ECO:0007669"/>
    <property type="project" value="InterPro"/>
</dbReference>
<name>A0A7J6LKC8_PEROL</name>
<dbReference type="SUPFAM" id="SSF55073">
    <property type="entry name" value="Nucleotide cyclase"/>
    <property type="match status" value="1"/>
</dbReference>
<evidence type="ECO:0000256" key="4">
    <source>
        <dbReference type="ARBA" id="ARBA00023136"/>
    </source>
</evidence>
<protein>
    <submittedName>
        <fullName evidence="10">Adenylyl/guanylyl cyclase</fullName>
    </submittedName>
</protein>
<evidence type="ECO:0000313" key="11">
    <source>
        <dbReference type="Proteomes" id="UP000570595"/>
    </source>
</evidence>
<keyword evidence="3 6" id="KW-1133">Transmembrane helix</keyword>
<dbReference type="InterPro" id="IPR001054">
    <property type="entry name" value="A/G_cyclase"/>
</dbReference>
<dbReference type="GO" id="GO:0009190">
    <property type="term" value="P:cyclic nucleotide biosynthetic process"/>
    <property type="evidence" value="ECO:0007669"/>
    <property type="project" value="InterPro"/>
</dbReference>
<comment type="caution">
    <text evidence="10">The sequence shown here is derived from an EMBL/GenBank/DDBJ whole genome shotgun (WGS) entry which is preliminary data.</text>
</comment>
<evidence type="ECO:0000256" key="3">
    <source>
        <dbReference type="ARBA" id="ARBA00022989"/>
    </source>
</evidence>
<dbReference type="EMBL" id="JABAHT010000293">
    <property type="protein sequence ID" value="KAF4658829.1"/>
    <property type="molecule type" value="Genomic_DNA"/>
</dbReference>
<comment type="subcellular location">
    <subcellularLocation>
        <location evidence="1">Membrane</location>
        <topology evidence="1">Multi-pass membrane protein</topology>
    </subcellularLocation>
</comment>
<feature type="domain" description="Guanylate cyclase" evidence="8">
    <location>
        <begin position="697"/>
        <end position="841"/>
    </location>
</feature>
<dbReference type="Gene3D" id="1.20.120.350">
    <property type="entry name" value="Voltage-gated potassium channels. Chain C"/>
    <property type="match status" value="1"/>
</dbReference>
<evidence type="ECO:0000259" key="8">
    <source>
        <dbReference type="PROSITE" id="PS50125"/>
    </source>
</evidence>
<proteinExistence type="predicted"/>
<organism evidence="10 12">
    <name type="scientific">Perkinsus olseni</name>
    <name type="common">Perkinsus atlanticus</name>
    <dbReference type="NCBI Taxonomy" id="32597"/>
    <lineage>
        <taxon>Eukaryota</taxon>
        <taxon>Sar</taxon>
        <taxon>Alveolata</taxon>
        <taxon>Perkinsozoa</taxon>
        <taxon>Perkinsea</taxon>
        <taxon>Perkinsida</taxon>
        <taxon>Perkinsidae</taxon>
        <taxon>Perkinsus</taxon>
    </lineage>
</organism>
<dbReference type="OrthoDB" id="60033at2759"/>
<dbReference type="AlphaFoldDB" id="A0A7J6LKC8"/>
<feature type="region of interest" description="Disordered" evidence="5">
    <location>
        <begin position="901"/>
        <end position="920"/>
    </location>
</feature>
<sequence>MLLPLFLIFIVVLSAARKSLNTDARASRKALGNFYAADPSDRVHSFAIHDNNTIVMDQASQFVVFHIARPCCDYYPGSTDGGGHRLPGGLFSHFYGKWMKFCSIIIDKVWFSATTTILTLYALFGDDIRMACFDPSADSAFNTITIICLVVFALEIVFQSFGKPEYFGGFFFLLDVLSSASLILDLTYVAEDLFGDGSGAAGQGDVARAGRMSRAGTKAGRVVRIIRLIRLIRIAKMYKAFLDAQQREARHKEEQRRARSATAPLDDDESGEEEEGEEGFDSDSQSDISEDFLEDFDPAEGLDMESVEPESRVGKKLSERTTQKLIILILLMLFMIPVFTISDIVPQSAQYGVDSMYTSYIEYVQECLASGQLSVETLARRSLYTNKLFHFLYAHNWESRETDCPGGNTVCVSSYVSHLAWIGYYTEGTDPCWTHPHLDNITARDIRLEFDDTFNGDDFLVYSGDLGDLAVERIIKPWASCAGDPAVPDGVRGTSLVSDIECPSDLRFNERTAVLPLLRKETDPDNFNTYFILVMDDRLKAYWAAVLNMCQTLFICLVLGVGALFFARDANVLVLGPIERMMVKLTRIRDNPLMATMLGDEEFRREETARAKEAARQAKTGLSKLWDIITFQRTQSTVGGHEPLETVMLEKTIIKIGSLLALGFGEAGAEIIGKNMQGAERSAGVNAMIPGRKVEAVFGFCDIRNFTDATEVLNDKVMVFVNQIGQIVHGIVDEFHGAANKNIGDAFLLVWRLPEDNPEQRKKMCDMAIMSFVKVVAAVNKSPVLYEYRKHPGLQARLENYRVRMGFGMHCGWAIEGAIGSEFKIDASYLSPNVNLAGSLEGATKEYGVCMLLSGPIVESCNEDMRKHCRIIDRVMINGAKMGLYTVDIVYEDLPIVESTPRKSNADRRGGPSAQRARARQERAARKANKLASTYRVADLFDHDEDLIEMRKVFTKEFFDKFDTGFRNYEAGEWEIAYSMLSVSEKLLASEGYVDGPSASLKRHMDRYDRKAPEGWSGARDLP</sequence>
<feature type="compositionally biased region" description="Basic and acidic residues" evidence="5">
    <location>
        <begin position="901"/>
        <end position="910"/>
    </location>
</feature>
<dbReference type="CDD" id="cd07302">
    <property type="entry name" value="CHD"/>
    <property type="match status" value="1"/>
</dbReference>
<dbReference type="Gene3D" id="3.30.70.1230">
    <property type="entry name" value="Nucleotide cyclase"/>
    <property type="match status" value="1"/>
</dbReference>
<dbReference type="Pfam" id="PF00211">
    <property type="entry name" value="Guanylate_cyc"/>
    <property type="match status" value="1"/>
</dbReference>
<evidence type="ECO:0000313" key="9">
    <source>
        <dbReference type="EMBL" id="KAF4658829.1"/>
    </source>
</evidence>
<dbReference type="InterPro" id="IPR029787">
    <property type="entry name" value="Nucleotide_cyclase"/>
</dbReference>
<dbReference type="GO" id="GO:0005216">
    <property type="term" value="F:monoatomic ion channel activity"/>
    <property type="evidence" value="ECO:0007669"/>
    <property type="project" value="InterPro"/>
</dbReference>
<evidence type="ECO:0000256" key="2">
    <source>
        <dbReference type="ARBA" id="ARBA00022692"/>
    </source>
</evidence>
<accession>A0A7J6LKC8</accession>
<evidence type="ECO:0000256" key="7">
    <source>
        <dbReference type="SAM" id="SignalP"/>
    </source>
</evidence>
<keyword evidence="2 6" id="KW-0812">Transmembrane</keyword>
<feature type="transmembrane region" description="Helical" evidence="6">
    <location>
        <begin position="109"/>
        <end position="128"/>
    </location>
</feature>
<evidence type="ECO:0000256" key="5">
    <source>
        <dbReference type="SAM" id="MobiDB-lite"/>
    </source>
</evidence>
<feature type="region of interest" description="Disordered" evidence="5">
    <location>
        <begin position="252"/>
        <end position="287"/>
    </location>
</feature>
<dbReference type="GO" id="GO:0016020">
    <property type="term" value="C:membrane"/>
    <property type="evidence" value="ECO:0007669"/>
    <property type="project" value="UniProtKB-SubCell"/>
</dbReference>
<evidence type="ECO:0000256" key="6">
    <source>
        <dbReference type="SAM" id="Phobius"/>
    </source>
</evidence>
<evidence type="ECO:0000313" key="12">
    <source>
        <dbReference type="Proteomes" id="UP000572268"/>
    </source>
</evidence>
<feature type="signal peptide" evidence="7">
    <location>
        <begin position="1"/>
        <end position="16"/>
    </location>
</feature>
<dbReference type="EMBL" id="JABANN010000423">
    <property type="protein sequence ID" value="KAF4659623.1"/>
    <property type="molecule type" value="Genomic_DNA"/>
</dbReference>
<dbReference type="PANTHER" id="PTHR43336:SF3">
    <property type="entry name" value="GUANYLATE CYCLASE DOMAIN-CONTAINING PROTEIN"/>
    <property type="match status" value="1"/>
</dbReference>
<keyword evidence="7" id="KW-0732">Signal</keyword>
<gene>
    <name evidence="10" type="primary">AC1_2</name>
    <name evidence="9" type="synonym">AC1_1</name>
    <name evidence="10" type="ORF">FOL46_006535</name>
    <name evidence="9" type="ORF">FOZ61_005247</name>
</gene>
<feature type="transmembrane region" description="Helical" evidence="6">
    <location>
        <begin position="325"/>
        <end position="345"/>
    </location>
</feature>
<feature type="chain" id="PRO_5033593987" evidence="7">
    <location>
        <begin position="17"/>
        <end position="1023"/>
    </location>
</feature>
<evidence type="ECO:0000313" key="10">
    <source>
        <dbReference type="EMBL" id="KAF4659623.1"/>
    </source>
</evidence>
<feature type="transmembrane region" description="Helical" evidence="6">
    <location>
        <begin position="167"/>
        <end position="188"/>
    </location>
</feature>
<dbReference type="InterPro" id="IPR027359">
    <property type="entry name" value="Volt_channel_dom_sf"/>
</dbReference>
<dbReference type="Proteomes" id="UP000572268">
    <property type="component" value="Unassembled WGS sequence"/>
</dbReference>
<feature type="compositionally biased region" description="Acidic residues" evidence="5">
    <location>
        <begin position="265"/>
        <end position="281"/>
    </location>
</feature>
<dbReference type="Proteomes" id="UP000570595">
    <property type="component" value="Unassembled WGS sequence"/>
</dbReference>
<evidence type="ECO:0000256" key="1">
    <source>
        <dbReference type="ARBA" id="ARBA00004141"/>
    </source>
</evidence>
<keyword evidence="4 6" id="KW-0472">Membrane</keyword>
<feature type="transmembrane region" description="Helical" evidence="6">
    <location>
        <begin position="140"/>
        <end position="161"/>
    </location>
</feature>
<reference evidence="11 12" key="1">
    <citation type="submission" date="2020-04" db="EMBL/GenBank/DDBJ databases">
        <title>Perkinsus olseni comparative genomics.</title>
        <authorList>
            <person name="Bogema D.R."/>
        </authorList>
    </citation>
    <scope>NUCLEOTIDE SEQUENCE [LARGE SCALE GENOMIC DNA]</scope>
    <source>
        <strain evidence="9">ATCC PRA-179</strain>
        <strain evidence="10">ATCC PRA-31</strain>
    </source>
</reference>
<dbReference type="PROSITE" id="PS50125">
    <property type="entry name" value="GUANYLATE_CYCLASE_2"/>
    <property type="match status" value="1"/>
</dbReference>